<proteinExistence type="inferred from homology"/>
<evidence type="ECO:0000313" key="4">
    <source>
        <dbReference type="Proteomes" id="UP000322225"/>
    </source>
</evidence>
<dbReference type="GO" id="GO:0000056">
    <property type="term" value="P:ribosomal small subunit export from nucleus"/>
    <property type="evidence" value="ECO:0007669"/>
    <property type="project" value="TreeGrafter"/>
</dbReference>
<dbReference type="KEGG" id="ksn:43592174"/>
<feature type="region of interest" description="Disordered" evidence="2">
    <location>
        <begin position="231"/>
        <end position="334"/>
    </location>
</feature>
<name>A0AAJ8MYS1_9TREE</name>
<evidence type="ECO:0000256" key="2">
    <source>
        <dbReference type="SAM" id="MobiDB-lite"/>
    </source>
</evidence>
<dbReference type="EMBL" id="CP144058">
    <property type="protein sequence ID" value="WWD20322.1"/>
    <property type="molecule type" value="Genomic_DNA"/>
</dbReference>
<feature type="compositionally biased region" description="Polar residues" evidence="2">
    <location>
        <begin position="495"/>
        <end position="504"/>
    </location>
</feature>
<feature type="compositionally biased region" description="Basic and acidic residues" evidence="2">
    <location>
        <begin position="451"/>
        <end position="492"/>
    </location>
</feature>
<feature type="compositionally biased region" description="Basic and acidic residues" evidence="2">
    <location>
        <begin position="566"/>
        <end position="605"/>
    </location>
</feature>
<dbReference type="PANTHER" id="PTHR21531:SF0">
    <property type="entry name" value="PROTEIN LTV1 HOMOLOG"/>
    <property type="match status" value="1"/>
</dbReference>
<comment type="similarity">
    <text evidence="1">Belongs to the LTV1 family.</text>
</comment>
<dbReference type="GO" id="GO:0042274">
    <property type="term" value="P:ribosomal small subunit biogenesis"/>
    <property type="evidence" value="ECO:0007669"/>
    <property type="project" value="InterPro"/>
</dbReference>
<dbReference type="GO" id="GO:0005634">
    <property type="term" value="C:nucleus"/>
    <property type="evidence" value="ECO:0007669"/>
    <property type="project" value="TreeGrafter"/>
</dbReference>
<dbReference type="RefSeq" id="XP_031857723.2">
    <property type="nucleotide sequence ID" value="XM_032008002.2"/>
</dbReference>
<dbReference type="PANTHER" id="PTHR21531">
    <property type="entry name" value="LOW-TEMPERATURE VIABILITY PROTEIN LTV1-RELATED"/>
    <property type="match status" value="1"/>
</dbReference>
<protein>
    <recommendedName>
        <fullName evidence="5">Protein LTV1</fullName>
    </recommendedName>
</protein>
<gene>
    <name evidence="3" type="ORF">CI109_104798</name>
</gene>
<evidence type="ECO:0000313" key="3">
    <source>
        <dbReference type="EMBL" id="WWD20322.1"/>
    </source>
</evidence>
<organism evidence="3 4">
    <name type="scientific">Kwoniella shandongensis</name>
    <dbReference type="NCBI Taxonomy" id="1734106"/>
    <lineage>
        <taxon>Eukaryota</taxon>
        <taxon>Fungi</taxon>
        <taxon>Dikarya</taxon>
        <taxon>Basidiomycota</taxon>
        <taxon>Agaricomycotina</taxon>
        <taxon>Tremellomycetes</taxon>
        <taxon>Tremellales</taxon>
        <taxon>Cryptococcaceae</taxon>
        <taxon>Kwoniella</taxon>
    </lineage>
</organism>
<reference evidence="3" key="2">
    <citation type="submission" date="2024-01" db="EMBL/GenBank/DDBJ databases">
        <title>Comparative genomics of Cryptococcus and Kwoniella reveals pathogenesis evolution and contrasting modes of karyotype evolution via chromosome fusion or intercentromeric recombination.</title>
        <authorList>
            <person name="Coelho M.A."/>
            <person name="David-Palma M."/>
            <person name="Shea T."/>
            <person name="Bowers K."/>
            <person name="McGinley-Smith S."/>
            <person name="Mohammad A.W."/>
            <person name="Gnirke A."/>
            <person name="Yurkov A.M."/>
            <person name="Nowrousian M."/>
            <person name="Sun S."/>
            <person name="Cuomo C.A."/>
            <person name="Heitman J."/>
        </authorList>
    </citation>
    <scope>NUCLEOTIDE SEQUENCE</scope>
    <source>
        <strain evidence="3">CBS 12478</strain>
    </source>
</reference>
<reference evidence="3" key="1">
    <citation type="submission" date="2017-08" db="EMBL/GenBank/DDBJ databases">
        <authorList>
            <person name="Cuomo C."/>
            <person name="Billmyre B."/>
            <person name="Heitman J."/>
        </authorList>
    </citation>
    <scope>NUCLEOTIDE SEQUENCE</scope>
    <source>
        <strain evidence="3">CBS 12478</strain>
    </source>
</reference>
<dbReference type="GO" id="GO:0005829">
    <property type="term" value="C:cytosol"/>
    <property type="evidence" value="ECO:0007669"/>
    <property type="project" value="TreeGrafter"/>
</dbReference>
<dbReference type="AlphaFoldDB" id="A0AAJ8MYS1"/>
<sequence length="633" mass="69789">MPPKKSAFRQPGAQHFQLVHRSQQDPLINDPEASQRVFKAVSRGNDAARKAEITLADLEGQVDKSAIRPNEGEAALYGITYDDSSYDYMQHLKPVGAGGGAGSSAVFDSVLIAGPRGSGIAKGMKTLSKGKGKARDDGVDDMFNNVLPADVLPSKNEISVDDARARGEAVPRELQGLQPDMDPHLRQVLEALEDDAFVDDEGDEEGWFDELVHDGERDGEEEVPWEFREWGVDEHGKPRAPGQQNEESAEGKEETWEDRFKAFKQQQSNLPEEVSEIDPEERSEMADTVGSLASNLGDMMVMGGKKRRGKRGPSDATGMSMSSSSMFRTQGLRDLDDRFDKIERDYEYDDEEEEEYEDFSDDDTASVAASNFSVSSKMSLMSHASRASTAGAPELSRDDFDAIMDDFLENYEVVGRKYRPALGGTAMTGPEKLQVLRAAIDGGGDGEEAEENRRKILAIERENRGSGKEKDKKGRKEEKERIAQEEEAKWDVETILSTYTNTENHPAVIRTRTAAQTKARAEAAARQAATATQADDNSDDDEENDEDDSGSETEREGGPRVTVARQKGESAEERKARKAAVKSERQARRAEKKSHKETFSTERKRQLASHKKLVSNGRAADVAVGSRGVVSLK</sequence>
<keyword evidence="4" id="KW-1185">Reference proteome</keyword>
<feature type="compositionally biased region" description="Acidic residues" evidence="2">
    <location>
        <begin position="536"/>
        <end position="551"/>
    </location>
</feature>
<accession>A0AAJ8MYS1</accession>
<feature type="compositionally biased region" description="Low complexity" evidence="2">
    <location>
        <begin position="511"/>
        <end position="535"/>
    </location>
</feature>
<feature type="region of interest" description="Disordered" evidence="2">
    <location>
        <begin position="345"/>
        <end position="364"/>
    </location>
</feature>
<evidence type="ECO:0008006" key="5">
    <source>
        <dbReference type="Google" id="ProtNLM"/>
    </source>
</evidence>
<dbReference type="InterPro" id="IPR007307">
    <property type="entry name" value="Ltv1"/>
</dbReference>
<feature type="compositionally biased region" description="Acidic residues" evidence="2">
    <location>
        <begin position="346"/>
        <end position="364"/>
    </location>
</feature>
<dbReference type="GeneID" id="43592174"/>
<dbReference type="Proteomes" id="UP000322225">
    <property type="component" value="Chromosome 8"/>
</dbReference>
<feature type="compositionally biased region" description="Basic and acidic residues" evidence="2">
    <location>
        <begin position="249"/>
        <end position="261"/>
    </location>
</feature>
<feature type="region of interest" description="Disordered" evidence="2">
    <location>
        <begin position="440"/>
        <end position="633"/>
    </location>
</feature>
<evidence type="ECO:0000256" key="1">
    <source>
        <dbReference type="ARBA" id="ARBA00009078"/>
    </source>
</evidence>
<dbReference type="GO" id="GO:0030688">
    <property type="term" value="C:preribosome, small subunit precursor"/>
    <property type="evidence" value="ECO:0007669"/>
    <property type="project" value="TreeGrafter"/>
</dbReference>
<dbReference type="Pfam" id="PF04180">
    <property type="entry name" value="LTV"/>
    <property type="match status" value="1"/>
</dbReference>